<name>A0A2P4YQL0_9STRA</name>
<evidence type="ECO:0000313" key="1">
    <source>
        <dbReference type="EMBL" id="POM80074.1"/>
    </source>
</evidence>
<accession>A0A2P4YQL0</accession>
<comment type="caution">
    <text evidence="1">The sequence shown here is derived from an EMBL/GenBank/DDBJ whole genome shotgun (WGS) entry which is preliminary data.</text>
</comment>
<proteinExistence type="predicted"/>
<evidence type="ECO:0000313" key="2">
    <source>
        <dbReference type="Proteomes" id="UP000237271"/>
    </source>
</evidence>
<organism evidence="1 2">
    <name type="scientific">Phytophthora palmivora</name>
    <dbReference type="NCBI Taxonomy" id="4796"/>
    <lineage>
        <taxon>Eukaryota</taxon>
        <taxon>Sar</taxon>
        <taxon>Stramenopiles</taxon>
        <taxon>Oomycota</taxon>
        <taxon>Peronosporomycetes</taxon>
        <taxon>Peronosporales</taxon>
        <taxon>Peronosporaceae</taxon>
        <taxon>Phytophthora</taxon>
    </lineage>
</organism>
<protein>
    <submittedName>
        <fullName evidence="1">Uncharacterized protein</fullName>
    </submittedName>
</protein>
<dbReference type="Proteomes" id="UP000237271">
    <property type="component" value="Unassembled WGS sequence"/>
</dbReference>
<keyword evidence="2" id="KW-1185">Reference proteome</keyword>
<dbReference type="OrthoDB" id="128701at2759"/>
<dbReference type="AlphaFoldDB" id="A0A2P4YQL0"/>
<sequence length="430" mass="49239">MPPSLTHSARWFECTPGAAEEEAQWLAVFENFDDVELGDEVAGLVLPAPKAITWPCDDDWRIDIENPFIDDQPSSIEQVLQSGIPADSNDIYVDMSGGDADNDLSLENATSSIEPIKPNEPLLDIIEIPSSCSDEDSDDDLPCQPRRRLRPYRLMEDEDSDTEMEGTYDLTVEWDVWALLDRTNKGLPNEAYLVQWSDKERRFCATWVFTTTLFEDGFSKEMKRIDAWKDKFSNLTYSEFSHKFPSTYTVSKDAKCFFKAIRIACHVIQDPDLVPLQLIAEFEKILDQEAGVEDTKEGVTNADIKKFLAFLRMKKAPAACKVFAKNKLTSSINTVQALNDYPLDPGVYVVGASCPKRMRHCFVLRIYEDKPRDVFDRWYEGGEDHEYYTEPLTNLKWIRRCQFIRAFARVGKVPQKKSTCKKLKNNNKLA</sequence>
<dbReference type="EMBL" id="NCKW01000732">
    <property type="protein sequence ID" value="POM80074.1"/>
    <property type="molecule type" value="Genomic_DNA"/>
</dbReference>
<gene>
    <name evidence="1" type="ORF">PHPALM_2134</name>
</gene>
<reference evidence="1 2" key="1">
    <citation type="journal article" date="2017" name="Genome Biol. Evol.">
        <title>Phytophthora megakarya and P. palmivora, closely related causal agents of cacao black pod rot, underwent increases in genome sizes and gene numbers by different mechanisms.</title>
        <authorList>
            <person name="Ali S.S."/>
            <person name="Shao J."/>
            <person name="Lary D.J."/>
            <person name="Kronmiller B."/>
            <person name="Shen D."/>
            <person name="Strem M.D."/>
            <person name="Amoako-Attah I."/>
            <person name="Akrofi A.Y."/>
            <person name="Begoude B.A."/>
            <person name="Ten Hoopen G.M."/>
            <person name="Coulibaly K."/>
            <person name="Kebe B.I."/>
            <person name="Melnick R.L."/>
            <person name="Guiltinan M.J."/>
            <person name="Tyler B.M."/>
            <person name="Meinhardt L.W."/>
            <person name="Bailey B.A."/>
        </authorList>
    </citation>
    <scope>NUCLEOTIDE SEQUENCE [LARGE SCALE GENOMIC DNA]</scope>
    <source>
        <strain evidence="2">sbr112.9</strain>
    </source>
</reference>